<keyword evidence="5" id="KW-1133">Transmembrane helix</keyword>
<dbReference type="STRING" id="679901.Mzhil_0545"/>
<keyword evidence="6" id="KW-0966">Cell projection</keyword>
<feature type="transmembrane region" description="Helical" evidence="5">
    <location>
        <begin position="21"/>
        <end position="40"/>
    </location>
</feature>
<keyword evidence="5" id="KW-0812">Transmembrane</keyword>
<comment type="function">
    <text evidence="4">Flagellin is the subunit protein which polymerizes to form the filaments of archaeal flagella.</text>
</comment>
<keyword evidence="6" id="KW-0969">Cilium</keyword>
<dbReference type="GO" id="GO:0097589">
    <property type="term" value="C:archaeal-type flagellum"/>
    <property type="evidence" value="ECO:0007669"/>
    <property type="project" value="UniProtKB-SubCell"/>
</dbReference>
<evidence type="ECO:0000313" key="6">
    <source>
        <dbReference type="EMBL" id="AEH60415.1"/>
    </source>
</evidence>
<evidence type="ECO:0000256" key="1">
    <source>
        <dbReference type="ARBA" id="ARBA00004618"/>
    </source>
</evidence>
<sequence>MKANQKLQLKGDERAQIGIGTLIIFISMVLVAAVASALLIKTSGILQQTASQTGQEATREVSSNLRVDRIEGERAAYQTIRIKYDEGEQIVFVNETTGTEQDKPNINLTIPRAGMVEWISEIDKDLNITFNNVQGITVDAWYTDGLDGGIQNLHEDEGGLIIPAGSHFECRFDRSTKNDSSDGHDLYEFYIGGKGPGHIKVDEKTAFGDITKLRVSVSLGPGSQDVDLSQLIIYLSDGARMTSVRYDHLDGGEYFHIPDGDYFSVSPIRIRDRSEFKATQPVLRTGDIMELVIDMRHVFQTQDPDYQGIEPRSQLSFQIRPEAGSVVPFEISTPGAYFDNRYILLMY</sequence>
<evidence type="ECO:0000256" key="4">
    <source>
        <dbReference type="RuleBase" id="RU361282"/>
    </source>
</evidence>
<protein>
    <recommendedName>
        <fullName evidence="4">Flagellin</fullName>
    </recommendedName>
</protein>
<accession>F7XQ54</accession>
<comment type="subcellular location">
    <subcellularLocation>
        <location evidence="1 4">Archaeal flagellum</location>
    </subcellularLocation>
</comment>
<organism evidence="6 7">
    <name type="scientific">Methanosalsum zhilinae (strain DSM 4017 / NBRC 107636 / OCM 62 / WeN5)</name>
    <name type="common">Methanohalophilus zhilinae</name>
    <dbReference type="NCBI Taxonomy" id="679901"/>
    <lineage>
        <taxon>Archaea</taxon>
        <taxon>Methanobacteriati</taxon>
        <taxon>Methanobacteriota</taxon>
        <taxon>Stenosarchaea group</taxon>
        <taxon>Methanomicrobia</taxon>
        <taxon>Methanosarcinales</taxon>
        <taxon>Methanosarcinaceae</taxon>
        <taxon>Methanosalsum</taxon>
    </lineage>
</organism>
<dbReference type="GO" id="GO:0097588">
    <property type="term" value="P:archaeal or bacterial-type flagellum-dependent cell motility"/>
    <property type="evidence" value="ECO:0007669"/>
    <property type="project" value="InterPro"/>
</dbReference>
<comment type="similarity">
    <text evidence="2 4">Belongs to the archaeal flagellin family.</text>
</comment>
<dbReference type="GeneID" id="10822154"/>
<reference evidence="6 7" key="1">
    <citation type="submission" date="2010-07" db="EMBL/GenBank/DDBJ databases">
        <title>The complete genome of Methanosalsum zhilinae DSM 4017.</title>
        <authorList>
            <consortium name="US DOE Joint Genome Institute (JGI-PGF)"/>
            <person name="Lucas S."/>
            <person name="Copeland A."/>
            <person name="Lapidus A."/>
            <person name="Glavina del Rio T."/>
            <person name="Dalin E."/>
            <person name="Tice H."/>
            <person name="Bruce D."/>
            <person name="Goodwin L."/>
            <person name="Pitluck S."/>
            <person name="Kyrpides N."/>
            <person name="Mavromatis K."/>
            <person name="Ovchinnikova G."/>
            <person name="Daligault H."/>
            <person name="Detter J.C."/>
            <person name="Han C."/>
            <person name="Tapia R."/>
            <person name="Larimer F."/>
            <person name="Land M."/>
            <person name="Hauser L."/>
            <person name="Markowitz V."/>
            <person name="Cheng J.-F."/>
            <person name="Hugenholtz P."/>
            <person name="Woyke T."/>
            <person name="Wu D."/>
            <person name="Spring S."/>
            <person name="Schueler E."/>
            <person name="Brambilla E."/>
            <person name="Klenk H.-P."/>
            <person name="Eisen J.A."/>
        </authorList>
    </citation>
    <scope>NUCLEOTIDE SEQUENCE [LARGE SCALE GENOMIC DNA]</scope>
    <source>
        <strain evidence="7">DSM 4017 / NBRC 107636 / OCM 62 / WeN5</strain>
    </source>
</reference>
<dbReference type="InterPro" id="IPR002774">
    <property type="entry name" value="Flagellin_arc-type"/>
</dbReference>
<evidence type="ECO:0000256" key="3">
    <source>
        <dbReference type="ARBA" id="ARBA00022440"/>
    </source>
</evidence>
<evidence type="ECO:0000256" key="5">
    <source>
        <dbReference type="SAM" id="Phobius"/>
    </source>
</evidence>
<dbReference type="GO" id="GO:0005198">
    <property type="term" value="F:structural molecule activity"/>
    <property type="evidence" value="ECO:0007669"/>
    <property type="project" value="InterPro"/>
</dbReference>
<proteinExistence type="inferred from homology"/>
<keyword evidence="3 4" id="KW-0974">Archaeal flagellum</keyword>
<keyword evidence="7" id="KW-1185">Reference proteome</keyword>
<dbReference type="EMBL" id="CP002101">
    <property type="protein sequence ID" value="AEH60415.1"/>
    <property type="molecule type" value="Genomic_DNA"/>
</dbReference>
<dbReference type="KEGG" id="mzh:Mzhil_0545"/>
<keyword evidence="6" id="KW-0282">Flagellum</keyword>
<evidence type="ECO:0000256" key="2">
    <source>
        <dbReference type="ARBA" id="ARBA00010256"/>
    </source>
</evidence>
<dbReference type="PANTHER" id="PTHR35903:SF1">
    <property type="entry name" value="FLAGELLIN B1"/>
    <property type="match status" value="1"/>
</dbReference>
<dbReference type="Proteomes" id="UP000006622">
    <property type="component" value="Chromosome"/>
</dbReference>
<dbReference type="NCBIfam" id="TIGR02537">
    <property type="entry name" value="arch_flag_Nterm"/>
    <property type="match status" value="1"/>
</dbReference>
<dbReference type="OrthoDB" id="102632at2157"/>
<keyword evidence="5" id="KW-0472">Membrane</keyword>
<dbReference type="AlphaFoldDB" id="F7XQ54"/>
<evidence type="ECO:0000313" key="7">
    <source>
        <dbReference type="Proteomes" id="UP000006622"/>
    </source>
</evidence>
<gene>
    <name evidence="6" type="ordered locus">Mzhil_0545</name>
</gene>
<name>F7XQ54_METZD</name>
<dbReference type="HOGENOM" id="CLU_051124_1_0_2"/>
<dbReference type="RefSeq" id="WP_013897854.1">
    <property type="nucleotide sequence ID" value="NC_015676.1"/>
</dbReference>
<dbReference type="InterPro" id="IPR013373">
    <property type="entry name" value="Flagellin/pilin_N_arc"/>
</dbReference>
<dbReference type="Pfam" id="PF01917">
    <property type="entry name" value="Flagellin_arch-type"/>
    <property type="match status" value="1"/>
</dbReference>
<dbReference type="PANTHER" id="PTHR35903">
    <property type="entry name" value="FLAGELLIN B1"/>
    <property type="match status" value="1"/>
</dbReference>